<keyword evidence="3" id="KW-1185">Reference proteome</keyword>
<dbReference type="PANTHER" id="PTHR31642:SF310">
    <property type="entry name" value="FATTY ALCOHOL:CAFFEOYL-COA ACYLTRANSFERASE"/>
    <property type="match status" value="1"/>
</dbReference>
<dbReference type="Gene3D" id="3.30.559.10">
    <property type="entry name" value="Chloramphenicol acetyltransferase-like domain"/>
    <property type="match status" value="2"/>
</dbReference>
<dbReference type="GeneID" id="63800604"/>
<gene>
    <name evidence="2" type="ORF">DL89DRAFT_185650</name>
</gene>
<dbReference type="RefSeq" id="XP_040739263.1">
    <property type="nucleotide sequence ID" value="XM_040883956.1"/>
</dbReference>
<dbReference type="EMBL" id="MCFD01000091">
    <property type="protein sequence ID" value="ORX64469.1"/>
    <property type="molecule type" value="Genomic_DNA"/>
</dbReference>
<organism evidence="2 3">
    <name type="scientific">Linderina pennispora</name>
    <dbReference type="NCBI Taxonomy" id="61395"/>
    <lineage>
        <taxon>Eukaryota</taxon>
        <taxon>Fungi</taxon>
        <taxon>Fungi incertae sedis</taxon>
        <taxon>Zoopagomycota</taxon>
        <taxon>Kickxellomycotina</taxon>
        <taxon>Kickxellomycetes</taxon>
        <taxon>Kickxellales</taxon>
        <taxon>Kickxellaceae</taxon>
        <taxon>Linderina</taxon>
    </lineage>
</organism>
<keyword evidence="1" id="KW-0808">Transferase</keyword>
<evidence type="ECO:0000313" key="3">
    <source>
        <dbReference type="Proteomes" id="UP000193922"/>
    </source>
</evidence>
<comment type="caution">
    <text evidence="2">The sequence shown here is derived from an EMBL/GenBank/DDBJ whole genome shotgun (WGS) entry which is preliminary data.</text>
</comment>
<proteinExistence type="predicted"/>
<dbReference type="InterPro" id="IPR050317">
    <property type="entry name" value="Plant_Fungal_Acyltransferase"/>
</dbReference>
<sequence>MDHFVDSIESQKYICRRFDMLTSHITIRFLFFYANSGGAEDFMPGRQLEEGFYRILALCPWFAGVIKQTRGGGMEVIVDKGNLNMPDYRESQSLVPFSKIQSSGFNRATWPDDLVPVGLAAYPDETTRMIKLLHIHVVRLKDNSGVAISVNFNHGVADATTAITFLNRWADETRALVTGVPVAEATFCFGADIIKRHLPSERAPLSEVSCKVLSAKSRVADFIMWLSPNRRGLLMNYLINSASPRGHLFRISRAKIDGLRDQVLEHLPHGTRLSTNDIISAVAHRVHEQAVARKQQGWLAKLTDRKNRLAGEHCTLVVANFRGHLGMTELNYMGNPVFGEFVLTPMHQAHLPITPKTISVVAAQIRSLVSAITLPRIGQNIDVFDSGEKYAADFFAVAMNHKLVTATSNIASTKMYAADFGHGVQAFSTVHPEFSMGLFSILQSPPPSKDILVNFCDAALVMDGFLKNEFWSDFSELVY</sequence>
<dbReference type="AlphaFoldDB" id="A0A1Y1VT45"/>
<dbReference type="GO" id="GO:0016747">
    <property type="term" value="F:acyltransferase activity, transferring groups other than amino-acyl groups"/>
    <property type="evidence" value="ECO:0007669"/>
    <property type="project" value="TreeGrafter"/>
</dbReference>
<accession>A0A1Y1VT45</accession>
<reference evidence="2 3" key="1">
    <citation type="submission" date="2016-07" db="EMBL/GenBank/DDBJ databases">
        <title>Pervasive Adenine N6-methylation of Active Genes in Fungi.</title>
        <authorList>
            <consortium name="DOE Joint Genome Institute"/>
            <person name="Mondo S.J."/>
            <person name="Dannebaum R.O."/>
            <person name="Kuo R.C."/>
            <person name="Labutti K."/>
            <person name="Haridas S."/>
            <person name="Kuo A."/>
            <person name="Salamov A."/>
            <person name="Ahrendt S.R."/>
            <person name="Lipzen A."/>
            <person name="Sullivan W."/>
            <person name="Andreopoulos W.B."/>
            <person name="Clum A."/>
            <person name="Lindquist E."/>
            <person name="Daum C."/>
            <person name="Ramamoorthy G.K."/>
            <person name="Gryganskyi A."/>
            <person name="Culley D."/>
            <person name="Magnuson J.K."/>
            <person name="James T.Y."/>
            <person name="O'Malley M.A."/>
            <person name="Stajich J.E."/>
            <person name="Spatafora J.W."/>
            <person name="Visel A."/>
            <person name="Grigoriev I.V."/>
        </authorList>
    </citation>
    <scope>NUCLEOTIDE SEQUENCE [LARGE SCALE GENOMIC DNA]</scope>
    <source>
        <strain evidence="2 3">ATCC 12442</strain>
    </source>
</reference>
<evidence type="ECO:0000256" key="1">
    <source>
        <dbReference type="ARBA" id="ARBA00022679"/>
    </source>
</evidence>
<dbReference type="InterPro" id="IPR023213">
    <property type="entry name" value="CAT-like_dom_sf"/>
</dbReference>
<dbReference type="PANTHER" id="PTHR31642">
    <property type="entry name" value="TRICHOTHECENE 3-O-ACETYLTRANSFERASE"/>
    <property type="match status" value="1"/>
</dbReference>
<evidence type="ECO:0000313" key="2">
    <source>
        <dbReference type="EMBL" id="ORX64469.1"/>
    </source>
</evidence>
<name>A0A1Y1VT45_9FUNG</name>
<dbReference type="OrthoDB" id="1862401at2759"/>
<dbReference type="GO" id="GO:0044550">
    <property type="term" value="P:secondary metabolite biosynthetic process"/>
    <property type="evidence" value="ECO:0007669"/>
    <property type="project" value="TreeGrafter"/>
</dbReference>
<dbReference type="Proteomes" id="UP000193922">
    <property type="component" value="Unassembled WGS sequence"/>
</dbReference>
<dbReference type="Pfam" id="PF02458">
    <property type="entry name" value="Transferase"/>
    <property type="match status" value="1"/>
</dbReference>
<protein>
    <submittedName>
        <fullName evidence="2">Uncharacterized protein</fullName>
    </submittedName>
</protein>